<evidence type="ECO:0000256" key="1">
    <source>
        <dbReference type="SAM" id="MobiDB-lite"/>
    </source>
</evidence>
<dbReference type="PANTHER" id="PTHR28159:SF1">
    <property type="entry name" value="TRAFFICKING PROTEIN PARTICLE COMPLEX II-SPECIFIC SUBUNIT 65"/>
    <property type="match status" value="1"/>
</dbReference>
<feature type="compositionally biased region" description="Pro residues" evidence="1">
    <location>
        <begin position="475"/>
        <end position="485"/>
    </location>
</feature>
<dbReference type="AlphaFoldDB" id="A0A6A7AJU4"/>
<feature type="domain" description="Trafficking protein particle complex II-specific subunit 65 IgD3" evidence="2">
    <location>
        <begin position="400"/>
        <end position="575"/>
    </location>
</feature>
<name>A0A6A7AJU4_9PLEO</name>
<organism evidence="3 4">
    <name type="scientific">Ophiobolus disseminans</name>
    <dbReference type="NCBI Taxonomy" id="1469910"/>
    <lineage>
        <taxon>Eukaryota</taxon>
        <taxon>Fungi</taxon>
        <taxon>Dikarya</taxon>
        <taxon>Ascomycota</taxon>
        <taxon>Pezizomycotina</taxon>
        <taxon>Dothideomycetes</taxon>
        <taxon>Pleosporomycetidae</taxon>
        <taxon>Pleosporales</taxon>
        <taxon>Pleosporineae</taxon>
        <taxon>Phaeosphaeriaceae</taxon>
        <taxon>Ophiobolus</taxon>
    </lineage>
</organism>
<feature type="compositionally biased region" description="Low complexity" evidence="1">
    <location>
        <begin position="464"/>
        <end position="474"/>
    </location>
</feature>
<accession>A0A6A7AJU4</accession>
<feature type="region of interest" description="Disordered" evidence="1">
    <location>
        <begin position="459"/>
        <end position="491"/>
    </location>
</feature>
<protein>
    <recommendedName>
        <fullName evidence="2">Trafficking protein particle complex II-specific subunit 65 IgD3 domain-containing protein</fullName>
    </recommendedName>
</protein>
<dbReference type="GO" id="GO:0005802">
    <property type="term" value="C:trans-Golgi network"/>
    <property type="evidence" value="ECO:0007669"/>
    <property type="project" value="TreeGrafter"/>
</dbReference>
<sequence>MATSPGEPRTRTSAEFVESSVLEAVVPASSDIDLEDELQSWDGKNDDESGSILPFLLQRNVLLLDELLPVYVAFRTPLVDDETLKLYLARLVLNLEGYAFSTSPPPEGEPKPGPTKELIYSSTIKDTDEPTVVRHGKGDESHTYVFWKVKAFISRPQGRFHKPAVYFQPTASFKPASTPQKTDPEDEYLPNCVPTALNLLQAFENDPALAGVHPRLSAMRINKMAPSAAPVIREMVRPIRSGQRPLFRILPALIWRVRYAKVHTNINDLSLLASLDLEVASYATYDVLLKSVNLTLHGGTVQPYVNGPQDSEAVYKPGDQLTYIYKITPDIASDGTPTLGTKGHFLTMHVSASVLMSAATHPAIAITWNTPVDFASASQHSPNLLKAAHTLSTPSTNNPDALPPVDDAATAPTSAINVTLTISGPPRVRTGEVFTWTVFIVNRSKTIRKLAIRIIPKRSPQQLASQSSHTQPHPSSSPPPSPPSSPSTKKPLLAPAIVDENILYAQQKGARTATAELVCLTTDIRVGQLAPGSCFTAEVKFLATGRGVLGIEGVRVLDLGSGEVVLGRDVPSVVAVGEGEEDEDRE</sequence>
<evidence type="ECO:0000259" key="2">
    <source>
        <dbReference type="Pfam" id="PF12735"/>
    </source>
</evidence>
<dbReference type="GO" id="GO:0006891">
    <property type="term" value="P:intra-Golgi vesicle-mediated transport"/>
    <property type="evidence" value="ECO:0007669"/>
    <property type="project" value="InterPro"/>
</dbReference>
<dbReference type="PANTHER" id="PTHR28159">
    <property type="entry name" value="TRAFFICKING PROTEIN PARTICLE COMPLEX II-SPECIFIC SUBUNIT 65"/>
    <property type="match status" value="1"/>
</dbReference>
<reference evidence="3" key="1">
    <citation type="journal article" date="2020" name="Stud. Mycol.">
        <title>101 Dothideomycetes genomes: a test case for predicting lifestyles and emergence of pathogens.</title>
        <authorList>
            <person name="Haridas S."/>
            <person name="Albert R."/>
            <person name="Binder M."/>
            <person name="Bloem J."/>
            <person name="Labutti K."/>
            <person name="Salamov A."/>
            <person name="Andreopoulos B."/>
            <person name="Baker S."/>
            <person name="Barry K."/>
            <person name="Bills G."/>
            <person name="Bluhm B."/>
            <person name="Cannon C."/>
            <person name="Castanera R."/>
            <person name="Culley D."/>
            <person name="Daum C."/>
            <person name="Ezra D."/>
            <person name="Gonzalez J."/>
            <person name="Henrissat B."/>
            <person name="Kuo A."/>
            <person name="Liang C."/>
            <person name="Lipzen A."/>
            <person name="Lutzoni F."/>
            <person name="Magnuson J."/>
            <person name="Mondo S."/>
            <person name="Nolan M."/>
            <person name="Ohm R."/>
            <person name="Pangilinan J."/>
            <person name="Park H.-J."/>
            <person name="Ramirez L."/>
            <person name="Alfaro M."/>
            <person name="Sun H."/>
            <person name="Tritt A."/>
            <person name="Yoshinaga Y."/>
            <person name="Zwiers L.-H."/>
            <person name="Turgeon B."/>
            <person name="Goodwin S."/>
            <person name="Spatafora J."/>
            <person name="Crous P."/>
            <person name="Grigoriev I."/>
        </authorList>
    </citation>
    <scope>NUCLEOTIDE SEQUENCE</scope>
    <source>
        <strain evidence="3">CBS 113818</strain>
    </source>
</reference>
<dbReference type="Pfam" id="PF12735">
    <property type="entry name" value="IgD3_Trs65"/>
    <property type="match status" value="1"/>
</dbReference>
<dbReference type="OrthoDB" id="5345392at2759"/>
<dbReference type="InterPro" id="IPR024662">
    <property type="entry name" value="Trs65"/>
</dbReference>
<proteinExistence type="predicted"/>
<dbReference type="Proteomes" id="UP000799424">
    <property type="component" value="Unassembled WGS sequence"/>
</dbReference>
<evidence type="ECO:0000313" key="4">
    <source>
        <dbReference type="Proteomes" id="UP000799424"/>
    </source>
</evidence>
<dbReference type="EMBL" id="MU006216">
    <property type="protein sequence ID" value="KAF2832939.1"/>
    <property type="molecule type" value="Genomic_DNA"/>
</dbReference>
<keyword evidence="4" id="KW-1185">Reference proteome</keyword>
<dbReference type="GO" id="GO:1990071">
    <property type="term" value="C:TRAPPII protein complex"/>
    <property type="evidence" value="ECO:0007669"/>
    <property type="project" value="InterPro"/>
</dbReference>
<dbReference type="InterPro" id="IPR055420">
    <property type="entry name" value="IgD3_Trs65"/>
</dbReference>
<evidence type="ECO:0000313" key="3">
    <source>
        <dbReference type="EMBL" id="KAF2832939.1"/>
    </source>
</evidence>
<gene>
    <name evidence="3" type="ORF">CC86DRAFT_461410</name>
</gene>